<keyword evidence="5" id="KW-1185">Reference proteome</keyword>
<dbReference type="InterPro" id="IPR010621">
    <property type="entry name" value="DUF1214"/>
</dbReference>
<dbReference type="InterPro" id="IPR037050">
    <property type="entry name" value="DUF1254_sf"/>
</dbReference>
<organism evidence="4 5">
    <name type="scientific">Thalassotalea psychrophila</name>
    <dbReference type="NCBI Taxonomy" id="3065647"/>
    <lineage>
        <taxon>Bacteria</taxon>
        <taxon>Pseudomonadati</taxon>
        <taxon>Pseudomonadota</taxon>
        <taxon>Gammaproteobacteria</taxon>
        <taxon>Alteromonadales</taxon>
        <taxon>Colwelliaceae</taxon>
        <taxon>Thalassotalea</taxon>
    </lineage>
</organism>
<accession>A0ABY9U5L4</accession>
<feature type="domain" description="DUF1254" evidence="3">
    <location>
        <begin position="102"/>
        <end position="203"/>
    </location>
</feature>
<dbReference type="RefSeq" id="WP_348393301.1">
    <property type="nucleotide sequence ID" value="NZ_CP134145.1"/>
</dbReference>
<dbReference type="Gene3D" id="2.60.40.1610">
    <property type="entry name" value="Domain of unknown function DUF1254"/>
    <property type="match status" value="1"/>
</dbReference>
<proteinExistence type="predicted"/>
<evidence type="ECO:0000313" key="5">
    <source>
        <dbReference type="Proteomes" id="UP001258994"/>
    </source>
</evidence>
<dbReference type="EMBL" id="CP134145">
    <property type="protein sequence ID" value="WNC74194.1"/>
    <property type="molecule type" value="Genomic_DNA"/>
</dbReference>
<dbReference type="Gene3D" id="2.60.120.600">
    <property type="entry name" value="Domain of unknown function DUF1214, C-terminal domain"/>
    <property type="match status" value="1"/>
</dbReference>
<sequence length="487" mass="55452">MKKCMLTTSLILALSVPSLALANDTTETRIDFGAEITVDAKGFPTKNSIDTVYDEMDYQRAVQAYLWSVPQMAVYGQLKMNHHFGSVKNTDALTQYKDVGIDGMLTPNTIVRYVFNMPNLAETGPLVIEYPGGKTVGVIHDSQMKYVTDVGLITPAGAKPEKLLLIRDNQQLPKGTEEYRIVRVPTNLVFWGFRVLNPEQDTEIHKNLHVYPFAERANPVATEFFSPKDGDETYFMAQPEGMAYWQQLHEYIQLEDVLEVDRYMMSHLKAVGIEKDKPFAPTARQQKILQKAALVGEKMAMVTSFAPRSDESKYRDDTRWSHPLTLNPNHRTKYTQQFEERVDWTWEAYGLSPAMKAKYPGKGSTYLASYRDSAGDWFDGSKNYKFTIAADAPAARFWDVSTYNLETRAMLQNGDHQNAVNTFTKGLVTNDDGTIDIFFGPEEPKGKGANWVKTQAGDTWFTYFRLYGPTEAYFDRSWPMYDIKMIK</sequence>
<keyword evidence="1" id="KW-0732">Signal</keyword>
<dbReference type="SUPFAM" id="SSF160935">
    <property type="entry name" value="VPA0735-like"/>
    <property type="match status" value="1"/>
</dbReference>
<dbReference type="PANTHER" id="PTHR36509">
    <property type="entry name" value="BLL3101 PROTEIN"/>
    <property type="match status" value="1"/>
</dbReference>
<dbReference type="Proteomes" id="UP001258994">
    <property type="component" value="Chromosome"/>
</dbReference>
<feature type="signal peptide" evidence="1">
    <location>
        <begin position="1"/>
        <end position="22"/>
    </location>
</feature>
<evidence type="ECO:0000259" key="2">
    <source>
        <dbReference type="Pfam" id="PF06742"/>
    </source>
</evidence>
<dbReference type="InterPro" id="IPR037049">
    <property type="entry name" value="DUF1214_C_sf"/>
</dbReference>
<gene>
    <name evidence="4" type="ORF">RGQ13_09435</name>
</gene>
<dbReference type="Pfam" id="PF06742">
    <property type="entry name" value="DUF1214"/>
    <property type="match status" value="1"/>
</dbReference>
<evidence type="ECO:0000259" key="3">
    <source>
        <dbReference type="Pfam" id="PF06863"/>
    </source>
</evidence>
<dbReference type="PANTHER" id="PTHR36509:SF3">
    <property type="entry name" value="SIGNAL PEPTIDE PROTEIN"/>
    <property type="match status" value="1"/>
</dbReference>
<evidence type="ECO:0000313" key="4">
    <source>
        <dbReference type="EMBL" id="WNC74194.1"/>
    </source>
</evidence>
<feature type="domain" description="DUF1214" evidence="2">
    <location>
        <begin position="364"/>
        <end position="471"/>
    </location>
</feature>
<protein>
    <submittedName>
        <fullName evidence="4">DUF1214 domain-containing protein</fullName>
    </submittedName>
</protein>
<dbReference type="Gene3D" id="1.10.3360.10">
    <property type="entry name" value="VPA0735-like domain"/>
    <property type="match status" value="1"/>
</dbReference>
<feature type="chain" id="PRO_5046644985" evidence="1">
    <location>
        <begin position="23"/>
        <end position="487"/>
    </location>
</feature>
<dbReference type="Pfam" id="PF06863">
    <property type="entry name" value="DUF1254"/>
    <property type="match status" value="1"/>
</dbReference>
<reference evidence="5" key="1">
    <citation type="submission" date="2023-09" db="EMBL/GenBank/DDBJ databases">
        <authorList>
            <person name="Li S."/>
            <person name="Li X."/>
            <person name="Zhang C."/>
            <person name="Zhao Z."/>
        </authorList>
    </citation>
    <scope>NUCLEOTIDE SEQUENCE [LARGE SCALE GENOMIC DNA]</scope>
    <source>
        <strain evidence="5">SQ149</strain>
    </source>
</reference>
<name>A0ABY9U5L4_9GAMM</name>
<dbReference type="InterPro" id="IPR010679">
    <property type="entry name" value="DUF1254"/>
</dbReference>
<evidence type="ECO:0000256" key="1">
    <source>
        <dbReference type="SAM" id="SignalP"/>
    </source>
</evidence>